<evidence type="ECO:0000313" key="3">
    <source>
        <dbReference type="Proteomes" id="UP000050164"/>
    </source>
</evidence>
<proteinExistence type="predicted"/>
<evidence type="ECO:0000313" key="2">
    <source>
        <dbReference type="EMBL" id="CKT39105.1"/>
    </source>
</evidence>
<dbReference type="EMBL" id="CNFT01001532">
    <property type="protein sequence ID" value="CKT39105.1"/>
    <property type="molecule type" value="Genomic_DNA"/>
</dbReference>
<gene>
    <name evidence="2" type="ORF">ERS027659_04340</name>
</gene>
<dbReference type="AlphaFoldDB" id="A0A655APB3"/>
<organism evidence="2 3">
    <name type="scientific">Mycobacterium tuberculosis</name>
    <dbReference type="NCBI Taxonomy" id="1773"/>
    <lineage>
        <taxon>Bacteria</taxon>
        <taxon>Bacillati</taxon>
        <taxon>Actinomycetota</taxon>
        <taxon>Actinomycetes</taxon>
        <taxon>Mycobacteriales</taxon>
        <taxon>Mycobacteriaceae</taxon>
        <taxon>Mycobacterium</taxon>
        <taxon>Mycobacterium tuberculosis complex</taxon>
    </lineage>
</organism>
<reference evidence="2 3" key="1">
    <citation type="submission" date="2015-03" db="EMBL/GenBank/DDBJ databases">
        <authorList>
            <consortium name="Pathogen Informatics"/>
        </authorList>
    </citation>
    <scope>NUCLEOTIDE SEQUENCE [LARGE SCALE GENOMIC DNA]</scope>
    <source>
        <strain evidence="2 3">Bir 185</strain>
    </source>
</reference>
<evidence type="ECO:0000256" key="1">
    <source>
        <dbReference type="SAM" id="MobiDB-lite"/>
    </source>
</evidence>
<name>A0A655APB3_MYCTX</name>
<sequence>MHPQNHNLVARASIALRPLGPASLEMNAKVSTRPLRSVSTPTSELIAVSEPVLARNHPAGPWSVAASRKRSPSVPLPPAIGSRSSSGRNAGWSGPAAACIVASSVRAVRRLSSDNPLESTSAAPAVSMCAVFNRLVTASTAPLKLCGRLIATATSRPMHSAITLSEAFII</sequence>
<feature type="region of interest" description="Disordered" evidence="1">
    <location>
        <begin position="60"/>
        <end position="91"/>
    </location>
</feature>
<dbReference type="Proteomes" id="UP000050164">
    <property type="component" value="Unassembled WGS sequence"/>
</dbReference>
<protein>
    <submittedName>
        <fullName evidence="2">Uncharacterized protein</fullName>
    </submittedName>
</protein>
<accession>A0A655APB3</accession>